<accession>A0ABR1BJ69</accession>
<proteinExistence type="predicted"/>
<evidence type="ECO:0000313" key="2">
    <source>
        <dbReference type="Proteomes" id="UP001359485"/>
    </source>
</evidence>
<gene>
    <name evidence="1" type="ORF">RUM44_013765</name>
</gene>
<reference evidence="1 2" key="1">
    <citation type="submission" date="2023-09" db="EMBL/GenBank/DDBJ databases">
        <title>Genomes of two closely related lineages of the louse Polyplax serrata with different host specificities.</title>
        <authorList>
            <person name="Martinu J."/>
            <person name="Tarabai H."/>
            <person name="Stefka J."/>
            <person name="Hypsa V."/>
        </authorList>
    </citation>
    <scope>NUCLEOTIDE SEQUENCE [LARGE SCALE GENOMIC DNA]</scope>
    <source>
        <strain evidence="1">98ZLc_SE</strain>
    </source>
</reference>
<name>A0ABR1BJ69_POLSC</name>
<organism evidence="1 2">
    <name type="scientific">Polyplax serrata</name>
    <name type="common">Common mouse louse</name>
    <dbReference type="NCBI Taxonomy" id="468196"/>
    <lineage>
        <taxon>Eukaryota</taxon>
        <taxon>Metazoa</taxon>
        <taxon>Ecdysozoa</taxon>
        <taxon>Arthropoda</taxon>
        <taxon>Hexapoda</taxon>
        <taxon>Insecta</taxon>
        <taxon>Pterygota</taxon>
        <taxon>Neoptera</taxon>
        <taxon>Paraneoptera</taxon>
        <taxon>Psocodea</taxon>
        <taxon>Troctomorpha</taxon>
        <taxon>Phthiraptera</taxon>
        <taxon>Anoplura</taxon>
        <taxon>Polyplacidae</taxon>
        <taxon>Polyplax</taxon>
    </lineage>
</organism>
<sequence>MRIQTMVQLCETGFCQFPQIRPRDWPDTKENFLLVESSIKKWSFSFLYKGKIRVCSEIKKEKTQRQQVEVEKKQQVSTERPNLRNKIDKTSSNKTLELEKYRHSSSGTPGRVRLTAQVGYQVAYKNRFKVSEKGSKMAVSEDSCVKKLCCYYLRSFIDKNDVNRRLINSKDRRM</sequence>
<comment type="caution">
    <text evidence="1">The sequence shown here is derived from an EMBL/GenBank/DDBJ whole genome shotgun (WGS) entry which is preliminary data.</text>
</comment>
<keyword evidence="2" id="KW-1185">Reference proteome</keyword>
<dbReference type="EMBL" id="JAWJWF010000001">
    <property type="protein sequence ID" value="KAK6642042.1"/>
    <property type="molecule type" value="Genomic_DNA"/>
</dbReference>
<evidence type="ECO:0000313" key="1">
    <source>
        <dbReference type="EMBL" id="KAK6642042.1"/>
    </source>
</evidence>
<protein>
    <submittedName>
        <fullName evidence="1">Uncharacterized protein</fullName>
    </submittedName>
</protein>
<dbReference type="Proteomes" id="UP001359485">
    <property type="component" value="Unassembled WGS sequence"/>
</dbReference>